<dbReference type="InterPro" id="IPR000399">
    <property type="entry name" value="TPP-bd_CS"/>
</dbReference>
<dbReference type="InterPro" id="IPR012001">
    <property type="entry name" value="Thiamin_PyroP_enz_TPP-bd_dom"/>
</dbReference>
<dbReference type="FunFam" id="3.40.50.970:FF:000007">
    <property type="entry name" value="Acetolactate synthase"/>
    <property type="match status" value="1"/>
</dbReference>
<dbReference type="InterPro" id="IPR045229">
    <property type="entry name" value="TPP_enz"/>
</dbReference>
<feature type="domain" description="Thiamine pyrophosphate enzyme N-terminal TPP-binding" evidence="17">
    <location>
        <begin position="4"/>
        <end position="118"/>
    </location>
</feature>
<keyword evidence="11 14" id="KW-0786">Thiamine pyrophosphate</keyword>
<dbReference type="PANTHER" id="PTHR18968">
    <property type="entry name" value="THIAMINE PYROPHOSPHATE ENZYMES"/>
    <property type="match status" value="1"/>
</dbReference>
<dbReference type="Proteomes" id="UP000002030">
    <property type="component" value="Chromosome"/>
</dbReference>
<dbReference type="EC" id="2.2.1.6" evidence="4 14"/>
<proteinExistence type="inferred from homology"/>
<keyword evidence="9" id="KW-0274">FAD</keyword>
<dbReference type="SUPFAM" id="SSF52467">
    <property type="entry name" value="DHS-like NAD/FAD-binding domain"/>
    <property type="match status" value="1"/>
</dbReference>
<evidence type="ECO:0000256" key="4">
    <source>
        <dbReference type="ARBA" id="ARBA00013145"/>
    </source>
</evidence>
<accession>D1B743</accession>
<dbReference type="PANTHER" id="PTHR18968:SF13">
    <property type="entry name" value="ACETOLACTATE SYNTHASE CATALYTIC SUBUNIT, MITOCHONDRIAL"/>
    <property type="match status" value="1"/>
</dbReference>
<evidence type="ECO:0000259" key="16">
    <source>
        <dbReference type="Pfam" id="PF02775"/>
    </source>
</evidence>
<dbReference type="InterPro" id="IPR029035">
    <property type="entry name" value="DHS-like_NAD/FAD-binding_dom"/>
</dbReference>
<dbReference type="GO" id="GO:0030976">
    <property type="term" value="F:thiamine pyrophosphate binding"/>
    <property type="evidence" value="ECO:0007669"/>
    <property type="project" value="UniProtKB-UniRule"/>
</dbReference>
<dbReference type="GO" id="GO:0009099">
    <property type="term" value="P:L-valine biosynthetic process"/>
    <property type="evidence" value="ECO:0007669"/>
    <property type="project" value="UniProtKB-UniPathway"/>
</dbReference>
<comment type="catalytic activity">
    <reaction evidence="13 14">
        <text>2 pyruvate + H(+) = (2S)-2-acetolactate + CO2</text>
        <dbReference type="Rhea" id="RHEA:25249"/>
        <dbReference type="ChEBI" id="CHEBI:15361"/>
        <dbReference type="ChEBI" id="CHEBI:15378"/>
        <dbReference type="ChEBI" id="CHEBI:16526"/>
        <dbReference type="ChEBI" id="CHEBI:58476"/>
        <dbReference type="EC" id="2.2.1.6"/>
    </reaction>
</comment>
<evidence type="ECO:0000256" key="2">
    <source>
        <dbReference type="ARBA" id="ARBA00005025"/>
    </source>
</evidence>
<sequence>MSAMTGAQMVVRALEDLGVRHIFGIPGGPVIPLYDALHGSPLWHLLTRHEQAAAHGADAYGRITGEPGVVIGTSGPGAMNLLTGIANAYLDSSPMVALVGQVPQGSVGTDAFQEADVMGATLSMVKHSMRARRPEEIPQLLKGAFTIASSGRKGPVLVELPVDVQRASGQYRMPDRVQFRGYDPSPAYDLSWVDEARHLLTRSERPLLLAGGGVVRAFAFNELMELVEETRIPVVTTLMGKGSISERHPLCLGMVGMHGSLGGNWAVTNADVILAVGVRFSDRTTGDRGSFARGASVIHVDVDPSEFGKNVAPAVRGWCDAKSALGALRRALGGWRAPADWGEAILGHTAHSPLPRGDGMSHPWEVMEALSEVAGGGLYTTEVGQHQMWAAMHLKVERPGSFITSGGLGTMGFGLPAAMGCALASPGDRVICIAGDGSLMMNVQELDTLARYNLPVKVVLLNNRCLGMVRQWQELFFQERYSNTIYNRSPDFPCLAEAMGVRGLRCERPGELRGRLEEMMGLEGPCLLEVPIPQEDLVLPMVPAGEPLERVLTHRHRL</sequence>
<comment type="pathway">
    <text evidence="2 14">Amino-acid biosynthesis; L-valine biosynthesis; L-valine from pyruvate: step 1/4.</text>
</comment>
<feature type="domain" description="Thiamine pyrophosphate enzyme TPP-binding" evidence="16">
    <location>
        <begin position="383"/>
        <end position="530"/>
    </location>
</feature>
<dbReference type="KEGG" id="tai:Taci_1613"/>
<evidence type="ECO:0000256" key="11">
    <source>
        <dbReference type="ARBA" id="ARBA00023052"/>
    </source>
</evidence>
<dbReference type="Pfam" id="PF00205">
    <property type="entry name" value="TPP_enzyme_M"/>
    <property type="match status" value="1"/>
</dbReference>
<evidence type="ECO:0000256" key="9">
    <source>
        <dbReference type="ARBA" id="ARBA00022827"/>
    </source>
</evidence>
<dbReference type="GO" id="GO:0050660">
    <property type="term" value="F:flavin adenine dinucleotide binding"/>
    <property type="evidence" value="ECO:0007669"/>
    <property type="project" value="InterPro"/>
</dbReference>
<organism evidence="18 19">
    <name type="scientific">Thermanaerovibrio acidaminovorans (strain ATCC 49978 / DSM 6589 / Su883)</name>
    <name type="common">Selenomonas acidaminovorans</name>
    <dbReference type="NCBI Taxonomy" id="525903"/>
    <lineage>
        <taxon>Bacteria</taxon>
        <taxon>Thermotogati</taxon>
        <taxon>Synergistota</taxon>
        <taxon>Synergistia</taxon>
        <taxon>Synergistales</taxon>
        <taxon>Synergistaceae</taxon>
        <taxon>Thermanaerovibrio</taxon>
    </lineage>
</organism>
<dbReference type="InterPro" id="IPR012000">
    <property type="entry name" value="Thiamin_PyroP_enz_cen_dom"/>
</dbReference>
<dbReference type="CDD" id="cd02015">
    <property type="entry name" value="TPP_AHAS"/>
    <property type="match status" value="1"/>
</dbReference>
<evidence type="ECO:0000256" key="5">
    <source>
        <dbReference type="ARBA" id="ARBA00022605"/>
    </source>
</evidence>
<dbReference type="NCBIfam" id="TIGR00118">
    <property type="entry name" value="acolac_lg"/>
    <property type="match status" value="1"/>
</dbReference>
<dbReference type="EMBL" id="CP001818">
    <property type="protein sequence ID" value="ACZ19834.1"/>
    <property type="molecule type" value="Genomic_DNA"/>
</dbReference>
<dbReference type="UniPathway" id="UPA00049">
    <property type="reaction ID" value="UER00059"/>
</dbReference>
<dbReference type="PROSITE" id="PS00187">
    <property type="entry name" value="TPP_ENZYMES"/>
    <property type="match status" value="1"/>
</dbReference>
<dbReference type="InterPro" id="IPR039368">
    <property type="entry name" value="AHAS_TPP"/>
</dbReference>
<dbReference type="GO" id="GO:0009097">
    <property type="term" value="P:isoleucine biosynthetic process"/>
    <property type="evidence" value="ECO:0007669"/>
    <property type="project" value="UniProtKB-UniPathway"/>
</dbReference>
<keyword evidence="6" id="KW-0285">Flavoprotein</keyword>
<dbReference type="HOGENOM" id="CLU_013748_1_2_0"/>
<dbReference type="AlphaFoldDB" id="D1B743"/>
<comment type="pathway">
    <text evidence="1 14">Amino-acid biosynthesis; L-isoleucine biosynthesis; L-isoleucine from 2-oxobutanoate: step 1/4.</text>
</comment>
<dbReference type="CDD" id="cd07035">
    <property type="entry name" value="TPP_PYR_POX_like"/>
    <property type="match status" value="1"/>
</dbReference>
<dbReference type="GO" id="GO:0000287">
    <property type="term" value="F:magnesium ion binding"/>
    <property type="evidence" value="ECO:0007669"/>
    <property type="project" value="UniProtKB-UniRule"/>
</dbReference>
<dbReference type="Gene3D" id="3.40.50.970">
    <property type="match status" value="2"/>
</dbReference>
<dbReference type="GO" id="GO:0003984">
    <property type="term" value="F:acetolactate synthase activity"/>
    <property type="evidence" value="ECO:0007669"/>
    <property type="project" value="UniProtKB-EC"/>
</dbReference>
<protein>
    <recommendedName>
        <fullName evidence="4 14">Acetolactate synthase</fullName>
        <ecNumber evidence="4 14">2.2.1.6</ecNumber>
    </recommendedName>
</protein>
<feature type="domain" description="Thiamine pyrophosphate enzyme central" evidence="15">
    <location>
        <begin position="193"/>
        <end position="328"/>
    </location>
</feature>
<comment type="similarity">
    <text evidence="3 14">Belongs to the TPP enzyme family.</text>
</comment>
<evidence type="ECO:0000256" key="12">
    <source>
        <dbReference type="ARBA" id="ARBA00023304"/>
    </source>
</evidence>
<evidence type="ECO:0000256" key="8">
    <source>
        <dbReference type="ARBA" id="ARBA00022723"/>
    </source>
</evidence>
<comment type="cofactor">
    <cofactor evidence="14">
        <name>thiamine diphosphate</name>
        <dbReference type="ChEBI" id="CHEBI:58937"/>
    </cofactor>
    <text evidence="14">Binds 1 thiamine pyrophosphate per subunit.</text>
</comment>
<keyword evidence="7 14" id="KW-0808">Transferase</keyword>
<dbReference type="eggNOG" id="COG0028">
    <property type="taxonomic scope" value="Bacteria"/>
</dbReference>
<dbReference type="InterPro" id="IPR029061">
    <property type="entry name" value="THDP-binding"/>
</dbReference>
<evidence type="ECO:0000256" key="6">
    <source>
        <dbReference type="ARBA" id="ARBA00022630"/>
    </source>
</evidence>
<keyword evidence="12 14" id="KW-0100">Branched-chain amino acid biosynthesis</keyword>
<dbReference type="Gene3D" id="3.40.50.1220">
    <property type="entry name" value="TPP-binding domain"/>
    <property type="match status" value="1"/>
</dbReference>
<dbReference type="STRING" id="525903.Taci_1613"/>
<evidence type="ECO:0000259" key="17">
    <source>
        <dbReference type="Pfam" id="PF02776"/>
    </source>
</evidence>
<evidence type="ECO:0000259" key="15">
    <source>
        <dbReference type="Pfam" id="PF00205"/>
    </source>
</evidence>
<dbReference type="SUPFAM" id="SSF52518">
    <property type="entry name" value="Thiamin diphosphate-binding fold (THDP-binding)"/>
    <property type="match status" value="2"/>
</dbReference>
<dbReference type="Pfam" id="PF02776">
    <property type="entry name" value="TPP_enzyme_N"/>
    <property type="match status" value="1"/>
</dbReference>
<dbReference type="InterPro" id="IPR011766">
    <property type="entry name" value="TPP_enzyme_TPP-bd"/>
</dbReference>
<gene>
    <name evidence="18" type="ordered locus">Taci_1613</name>
</gene>
<evidence type="ECO:0000256" key="3">
    <source>
        <dbReference type="ARBA" id="ARBA00007812"/>
    </source>
</evidence>
<dbReference type="UniPathway" id="UPA00047">
    <property type="reaction ID" value="UER00055"/>
</dbReference>
<dbReference type="FunFam" id="3.40.50.970:FF:000016">
    <property type="entry name" value="Acetolactate synthase"/>
    <property type="match status" value="1"/>
</dbReference>
<name>D1B743_THEAS</name>
<dbReference type="OrthoDB" id="4494979at2"/>
<keyword evidence="10 14" id="KW-0460">Magnesium</keyword>
<evidence type="ECO:0000256" key="13">
    <source>
        <dbReference type="ARBA" id="ARBA00048670"/>
    </source>
</evidence>
<dbReference type="GO" id="GO:0005948">
    <property type="term" value="C:acetolactate synthase complex"/>
    <property type="evidence" value="ECO:0007669"/>
    <property type="project" value="TreeGrafter"/>
</dbReference>
<dbReference type="InterPro" id="IPR012846">
    <property type="entry name" value="Acetolactate_synth_lsu"/>
</dbReference>
<keyword evidence="8 14" id="KW-0479">Metal-binding</keyword>
<keyword evidence="19" id="KW-1185">Reference proteome</keyword>
<evidence type="ECO:0000313" key="19">
    <source>
        <dbReference type="Proteomes" id="UP000002030"/>
    </source>
</evidence>
<evidence type="ECO:0000256" key="7">
    <source>
        <dbReference type="ARBA" id="ARBA00022679"/>
    </source>
</evidence>
<dbReference type="EnsemblBacteria" id="ACZ19834">
    <property type="protein sequence ID" value="ACZ19834"/>
    <property type="gene ID" value="Taci_1613"/>
</dbReference>
<dbReference type="RefSeq" id="WP_012870343.1">
    <property type="nucleotide sequence ID" value="NC_013522.1"/>
</dbReference>
<evidence type="ECO:0000256" key="10">
    <source>
        <dbReference type="ARBA" id="ARBA00022842"/>
    </source>
</evidence>
<evidence type="ECO:0000256" key="14">
    <source>
        <dbReference type="RuleBase" id="RU003591"/>
    </source>
</evidence>
<dbReference type="Pfam" id="PF02775">
    <property type="entry name" value="TPP_enzyme_C"/>
    <property type="match status" value="1"/>
</dbReference>
<dbReference type="PATRIC" id="fig|525903.6.peg.1609"/>
<reference evidence="18 19" key="1">
    <citation type="journal article" date="2009" name="Stand. Genomic Sci.">
        <title>Complete genome sequence of Thermanaerovibrio acidaminovorans type strain (Su883).</title>
        <authorList>
            <person name="Chovatia M."/>
            <person name="Sikorski J."/>
            <person name="Schroder M."/>
            <person name="Lapidus A."/>
            <person name="Nolan M."/>
            <person name="Tice H."/>
            <person name="Glavina Del Rio T."/>
            <person name="Copeland A."/>
            <person name="Cheng J.F."/>
            <person name="Lucas S."/>
            <person name="Chen F."/>
            <person name="Bruce D."/>
            <person name="Goodwin L."/>
            <person name="Pitluck S."/>
            <person name="Ivanova N."/>
            <person name="Mavromatis K."/>
            <person name="Ovchinnikova G."/>
            <person name="Pati A."/>
            <person name="Chen A."/>
            <person name="Palaniappan K."/>
            <person name="Land M."/>
            <person name="Hauser L."/>
            <person name="Chang Y.J."/>
            <person name="Jeffries C.D."/>
            <person name="Chain P."/>
            <person name="Saunders E."/>
            <person name="Detter J.C."/>
            <person name="Brettin T."/>
            <person name="Rohde M."/>
            <person name="Goker M."/>
            <person name="Spring S."/>
            <person name="Bristow J."/>
            <person name="Markowitz V."/>
            <person name="Hugenholtz P."/>
            <person name="Kyrpides N.C."/>
            <person name="Klenk H.P."/>
            <person name="Eisen J.A."/>
        </authorList>
    </citation>
    <scope>NUCLEOTIDE SEQUENCE [LARGE SCALE GENOMIC DNA]</scope>
    <source>
        <strain evidence="19">ATCC 49978 / DSM 6589 / Su883</strain>
    </source>
</reference>
<evidence type="ECO:0000256" key="1">
    <source>
        <dbReference type="ARBA" id="ARBA00004974"/>
    </source>
</evidence>
<comment type="cofactor">
    <cofactor evidence="14">
        <name>Mg(2+)</name>
        <dbReference type="ChEBI" id="CHEBI:18420"/>
    </cofactor>
    <text evidence="14">Binds 1 Mg(2+) ion per subunit.</text>
</comment>
<keyword evidence="5 14" id="KW-0028">Amino-acid biosynthesis</keyword>
<evidence type="ECO:0000313" key="18">
    <source>
        <dbReference type="EMBL" id="ACZ19834.1"/>
    </source>
</evidence>